<protein>
    <submittedName>
        <fullName evidence="8">FAD-binding domain-containing protein</fullName>
    </submittedName>
</protein>
<evidence type="ECO:0000256" key="6">
    <source>
        <dbReference type="ARBA" id="ARBA00023033"/>
    </source>
</evidence>
<dbReference type="PANTHER" id="PTHR13789">
    <property type="entry name" value="MONOOXYGENASE"/>
    <property type="match status" value="1"/>
</dbReference>
<comment type="caution">
    <text evidence="8">The sequence shown here is derived from an EMBL/GenBank/DDBJ whole genome shotgun (WGS) entry which is preliminary data.</text>
</comment>
<evidence type="ECO:0000313" key="8">
    <source>
        <dbReference type="EMBL" id="KAH7020697.1"/>
    </source>
</evidence>
<dbReference type="GO" id="GO:0071949">
    <property type="term" value="F:FAD binding"/>
    <property type="evidence" value="ECO:0007669"/>
    <property type="project" value="InterPro"/>
</dbReference>
<keyword evidence="9" id="KW-1185">Reference proteome</keyword>
<evidence type="ECO:0000256" key="2">
    <source>
        <dbReference type="ARBA" id="ARBA00007992"/>
    </source>
</evidence>
<dbReference type="OrthoDB" id="16820at2759"/>
<dbReference type="PANTHER" id="PTHR13789:SF242">
    <property type="entry name" value="FAD-BINDING DOMAIN-CONTAINING PROTEIN"/>
    <property type="match status" value="1"/>
</dbReference>
<dbReference type="Proteomes" id="UP000756346">
    <property type="component" value="Unassembled WGS sequence"/>
</dbReference>
<keyword evidence="4" id="KW-0274">FAD</keyword>
<organism evidence="8 9">
    <name type="scientific">Microdochium trichocladiopsis</name>
    <dbReference type="NCBI Taxonomy" id="1682393"/>
    <lineage>
        <taxon>Eukaryota</taxon>
        <taxon>Fungi</taxon>
        <taxon>Dikarya</taxon>
        <taxon>Ascomycota</taxon>
        <taxon>Pezizomycotina</taxon>
        <taxon>Sordariomycetes</taxon>
        <taxon>Xylariomycetidae</taxon>
        <taxon>Xylariales</taxon>
        <taxon>Microdochiaceae</taxon>
        <taxon>Microdochium</taxon>
    </lineage>
</organism>
<accession>A0A9P9BKK8</accession>
<comment type="pathway">
    <text evidence="1">Secondary metabolite biosynthesis.</text>
</comment>
<evidence type="ECO:0000256" key="4">
    <source>
        <dbReference type="ARBA" id="ARBA00022827"/>
    </source>
</evidence>
<dbReference type="RefSeq" id="XP_046006898.1">
    <property type="nucleotide sequence ID" value="XM_046160508.1"/>
</dbReference>
<keyword evidence="5" id="KW-0560">Oxidoreductase</keyword>
<dbReference type="GO" id="GO:0004497">
    <property type="term" value="F:monooxygenase activity"/>
    <property type="evidence" value="ECO:0007669"/>
    <property type="project" value="UniProtKB-KW"/>
</dbReference>
<evidence type="ECO:0000256" key="1">
    <source>
        <dbReference type="ARBA" id="ARBA00005179"/>
    </source>
</evidence>
<dbReference type="Gene3D" id="3.50.50.60">
    <property type="entry name" value="FAD/NAD(P)-binding domain"/>
    <property type="match status" value="1"/>
</dbReference>
<evidence type="ECO:0000313" key="9">
    <source>
        <dbReference type="Proteomes" id="UP000756346"/>
    </source>
</evidence>
<keyword evidence="3" id="KW-0285">Flavoprotein</keyword>
<keyword evidence="6" id="KW-0503">Monooxygenase</keyword>
<dbReference type="InterPro" id="IPR050493">
    <property type="entry name" value="FAD-dep_Monooxygenase_BioMet"/>
</dbReference>
<dbReference type="PRINTS" id="PR00420">
    <property type="entry name" value="RNGMNOXGNASE"/>
</dbReference>
<feature type="domain" description="FAD-binding" evidence="7">
    <location>
        <begin position="22"/>
        <end position="399"/>
    </location>
</feature>
<dbReference type="InterPro" id="IPR036188">
    <property type="entry name" value="FAD/NAD-bd_sf"/>
</dbReference>
<dbReference type="InterPro" id="IPR002938">
    <property type="entry name" value="FAD-bd"/>
</dbReference>
<dbReference type="SUPFAM" id="SSF51905">
    <property type="entry name" value="FAD/NAD(P)-binding domain"/>
    <property type="match status" value="1"/>
</dbReference>
<evidence type="ECO:0000256" key="3">
    <source>
        <dbReference type="ARBA" id="ARBA00022630"/>
    </source>
</evidence>
<comment type="similarity">
    <text evidence="2">Belongs to the paxM FAD-dependent monooxygenase family.</text>
</comment>
<evidence type="ECO:0000256" key="5">
    <source>
        <dbReference type="ARBA" id="ARBA00023002"/>
    </source>
</evidence>
<dbReference type="AlphaFoldDB" id="A0A9P9BKK8"/>
<dbReference type="SUPFAM" id="SSF54373">
    <property type="entry name" value="FAD-linked reductases, C-terminal domain"/>
    <property type="match status" value="1"/>
</dbReference>
<dbReference type="GeneID" id="70190054"/>
<proteinExistence type="inferred from homology"/>
<evidence type="ECO:0000259" key="7">
    <source>
        <dbReference type="Pfam" id="PF01494"/>
    </source>
</evidence>
<dbReference type="Pfam" id="PF01494">
    <property type="entry name" value="FAD_binding_3"/>
    <property type="match status" value="1"/>
</dbReference>
<reference evidence="8" key="1">
    <citation type="journal article" date="2021" name="Nat. Commun.">
        <title>Genetic determinants of endophytism in the Arabidopsis root mycobiome.</title>
        <authorList>
            <person name="Mesny F."/>
            <person name="Miyauchi S."/>
            <person name="Thiergart T."/>
            <person name="Pickel B."/>
            <person name="Atanasova L."/>
            <person name="Karlsson M."/>
            <person name="Huettel B."/>
            <person name="Barry K.W."/>
            <person name="Haridas S."/>
            <person name="Chen C."/>
            <person name="Bauer D."/>
            <person name="Andreopoulos W."/>
            <person name="Pangilinan J."/>
            <person name="LaButti K."/>
            <person name="Riley R."/>
            <person name="Lipzen A."/>
            <person name="Clum A."/>
            <person name="Drula E."/>
            <person name="Henrissat B."/>
            <person name="Kohler A."/>
            <person name="Grigoriev I.V."/>
            <person name="Martin F.M."/>
            <person name="Hacquard S."/>
        </authorList>
    </citation>
    <scope>NUCLEOTIDE SEQUENCE</scope>
    <source>
        <strain evidence="8">MPI-CAGE-CH-0230</strain>
    </source>
</reference>
<sequence length="488" mass="52922">MAPGENGELCWSQDEGDTNALQIVIVGGGLGGLGAAIGALLAGHEVVVLEAATKIGEIGAGIQVLPNSARVLFSWGLHDVLEPYATTPKYCHFVGWRGNRLGAMNYHEYGRAARGVFWDLHRADLHRCLLNRVIDLGGHVMTSARATGLSVNEEDGDASTSTTTVTLADGRQITGDLVVGADGIKSNIDELLVGRTHPPTLTGDIAYRLLLDTRKPDIMDDPELRNMVEEPQVTYWVGPDKHAVTYVLRGGHQLNMVLLVPDDMPLPAAQGQDSTSSEDTLATGAGTADEMRALFDGWDPRISRLLATCDADSVLKWRLAIRPDSNPSRSWSHPSGSATLLGDAVHATLPYLASGAAMALEDGGVLGLCLARICDKSRASKRAALAVYEARRRQRTQNVPERGSHNQHVFHLHDGPEQRWDAQWFAEGKSARTDGPTLPKSAETGKDPLPWRYHGIGRWLLTYDMFDDVEVGFDRYHATATPAPTPRI</sequence>
<name>A0A9P9BKK8_9PEZI</name>
<dbReference type="EMBL" id="JAGTJQ010000010">
    <property type="protein sequence ID" value="KAH7020697.1"/>
    <property type="molecule type" value="Genomic_DNA"/>
</dbReference>
<gene>
    <name evidence="8" type="ORF">B0I36DRAFT_376899</name>
</gene>